<dbReference type="Pfam" id="PF18160">
    <property type="entry name" value="SLATT_5"/>
    <property type="match status" value="1"/>
</dbReference>
<evidence type="ECO:0000313" key="4">
    <source>
        <dbReference type="Proteomes" id="UP000194474"/>
    </source>
</evidence>
<feature type="domain" description="SMODS and SLOG-associating 2TM effector" evidence="2">
    <location>
        <begin position="7"/>
        <end position="199"/>
    </location>
</feature>
<feature type="transmembrane region" description="Helical" evidence="1">
    <location>
        <begin position="184"/>
        <end position="205"/>
    </location>
</feature>
<feature type="transmembrane region" description="Helical" evidence="1">
    <location>
        <begin position="32"/>
        <end position="54"/>
    </location>
</feature>
<dbReference type="NCBIfam" id="NF033631">
    <property type="entry name" value="SLATT_5"/>
    <property type="match status" value="1"/>
</dbReference>
<feature type="transmembrane region" description="Helical" evidence="1">
    <location>
        <begin position="66"/>
        <end position="87"/>
    </location>
</feature>
<evidence type="ECO:0000256" key="1">
    <source>
        <dbReference type="SAM" id="Phobius"/>
    </source>
</evidence>
<name>A0A1Y6FEW3_9HYPH</name>
<dbReference type="RefSeq" id="WP_170926412.1">
    <property type="nucleotide sequence ID" value="NZ_FXWK01000001.1"/>
</dbReference>
<evidence type="ECO:0000259" key="2">
    <source>
        <dbReference type="Pfam" id="PF18160"/>
    </source>
</evidence>
<dbReference type="EMBL" id="FXWK01000001">
    <property type="protein sequence ID" value="SMQ70943.1"/>
    <property type="molecule type" value="Genomic_DNA"/>
</dbReference>
<dbReference type="AlphaFoldDB" id="A0A1Y6FEW3"/>
<reference evidence="4" key="1">
    <citation type="submission" date="2017-04" db="EMBL/GenBank/DDBJ databases">
        <authorList>
            <person name="Varghese N."/>
            <person name="Submissions S."/>
        </authorList>
    </citation>
    <scope>NUCLEOTIDE SEQUENCE [LARGE SCALE GENOMIC DNA]</scope>
</reference>
<protein>
    <recommendedName>
        <fullName evidence="2">SMODS and SLOG-associating 2TM effector domain-containing protein</fullName>
    </recommendedName>
</protein>
<keyword evidence="1" id="KW-0472">Membrane</keyword>
<keyword evidence="1" id="KW-0812">Transmembrane</keyword>
<proteinExistence type="predicted"/>
<sequence length="211" mass="23936">METTLGKGLSERLWRTKGTRFVAMERHKTTNVVSITTIALLSVYVICTSLVQVAFASQLSDDAGTWLNVVNIALSILVIVFSLIEWARDHVGSAQIMNDSGLKLGEIYGALFAKIEAGTLTPSELETFEAKYASALRESRLNHHDGDYLLFKLDRWREFRSDHEWMENALARWGIGNWVRLKSYGLYILAIAFYPMLAVLTWQHLWRLPAG</sequence>
<keyword evidence="1" id="KW-1133">Transmembrane helix</keyword>
<gene>
    <name evidence="3" type="ORF">SAMN06295905_1921</name>
</gene>
<accession>A0A1Y6FEW3</accession>
<dbReference type="Proteomes" id="UP000194474">
    <property type="component" value="Unassembled WGS sequence"/>
</dbReference>
<dbReference type="InterPro" id="IPR041115">
    <property type="entry name" value="SLATT_5"/>
</dbReference>
<organism evidence="3 4">
    <name type="scientific">Devosia lucknowensis</name>
    <dbReference type="NCBI Taxonomy" id="1096929"/>
    <lineage>
        <taxon>Bacteria</taxon>
        <taxon>Pseudomonadati</taxon>
        <taxon>Pseudomonadota</taxon>
        <taxon>Alphaproteobacteria</taxon>
        <taxon>Hyphomicrobiales</taxon>
        <taxon>Devosiaceae</taxon>
        <taxon>Devosia</taxon>
    </lineage>
</organism>
<keyword evidence="4" id="KW-1185">Reference proteome</keyword>
<evidence type="ECO:0000313" key="3">
    <source>
        <dbReference type="EMBL" id="SMQ70943.1"/>
    </source>
</evidence>